<sequence length="179" mass="19664">MILKTETLKEKGLTQEQIDFVMAEVGKEMNAVIAERDGYKTQLETAQKSLKAMEGVNVSELQGKISQLTADLNAKDGEIEKIKSDYKFDTDIQAAIKAAGARSEKAVKAFLDIDALKASKNQTADIQAAIEAVKKDNDYLFQGNQQIPKVVSVTPGINQEAQTRKEQANEALRSLFGKE</sequence>
<dbReference type="Pfam" id="PF06810">
    <property type="entry name" value="Phage_scaffold"/>
    <property type="match status" value="1"/>
</dbReference>
<protein>
    <submittedName>
        <fullName evidence="1">Phage minor structural protein GP20</fullName>
    </submittedName>
</protein>
<name>A0A174M251_9FIRM</name>
<dbReference type="AlphaFoldDB" id="A0A174M251"/>
<accession>A0A174M251</accession>
<organism evidence="1 2">
    <name type="scientific">Faecalicatena contorta</name>
    <dbReference type="NCBI Taxonomy" id="39482"/>
    <lineage>
        <taxon>Bacteria</taxon>
        <taxon>Bacillati</taxon>
        <taxon>Bacillota</taxon>
        <taxon>Clostridia</taxon>
        <taxon>Lachnospirales</taxon>
        <taxon>Lachnospiraceae</taxon>
        <taxon>Faecalicatena</taxon>
    </lineage>
</organism>
<gene>
    <name evidence="1" type="ORF">ERS852491_04732</name>
</gene>
<dbReference type="InterPro" id="IPR009636">
    <property type="entry name" value="SCAF"/>
</dbReference>
<dbReference type="EMBL" id="CYZU01000075">
    <property type="protein sequence ID" value="CUP27879.1"/>
    <property type="molecule type" value="Genomic_DNA"/>
</dbReference>
<dbReference type="STRING" id="39482.ERS852491_04732"/>
<evidence type="ECO:0000313" key="2">
    <source>
        <dbReference type="Proteomes" id="UP000095544"/>
    </source>
</evidence>
<dbReference type="OrthoDB" id="2067520at2"/>
<dbReference type="Proteomes" id="UP000095544">
    <property type="component" value="Unassembled WGS sequence"/>
</dbReference>
<proteinExistence type="predicted"/>
<reference evidence="1 2" key="1">
    <citation type="submission" date="2015-09" db="EMBL/GenBank/DDBJ databases">
        <authorList>
            <consortium name="Pathogen Informatics"/>
        </authorList>
    </citation>
    <scope>NUCLEOTIDE SEQUENCE [LARGE SCALE GENOMIC DNA]</scope>
    <source>
        <strain evidence="1 2">2789STDY5834876</strain>
    </source>
</reference>
<dbReference type="RefSeq" id="WP_055155173.1">
    <property type="nucleotide sequence ID" value="NZ_CYZU01000075.1"/>
</dbReference>
<evidence type="ECO:0000313" key="1">
    <source>
        <dbReference type="EMBL" id="CUP27879.1"/>
    </source>
</evidence>